<feature type="compositionally biased region" description="Polar residues" evidence="1">
    <location>
        <begin position="94"/>
        <end position="108"/>
    </location>
</feature>
<dbReference type="PANTHER" id="PTHR33918:SF6">
    <property type="match status" value="1"/>
</dbReference>
<evidence type="ECO:0000256" key="1">
    <source>
        <dbReference type="SAM" id="MobiDB-lite"/>
    </source>
</evidence>
<proteinExistence type="predicted"/>
<name>A0ABP0U2R8_9BRYO</name>
<feature type="transmembrane region" description="Helical" evidence="2">
    <location>
        <begin position="267"/>
        <end position="285"/>
    </location>
</feature>
<keyword evidence="4" id="KW-1185">Reference proteome</keyword>
<evidence type="ECO:0000256" key="2">
    <source>
        <dbReference type="SAM" id="Phobius"/>
    </source>
</evidence>
<sequence>MCTSVGISASQLSRLRIRSCSCAGFSSTGCFLSRTRSSGAEFQLLSSSSCSSIVGGRRRISSLATTLSHVTPRVVRLAATSKAAAAAAAGESDSSIVEGNGTADQLNTRSEEGEEAEEGDWSSRAAAQRRVKKDVASMRDKIASFTEKQSKYFWLGGPILITTAIVLPSAMVSLVAQLQKNFLLGVATAFGFDVLFVLAADAFFVLTDKTGHHQRVSSEGPPPWIGPWEYTGYPAGEPALSKAVSFAGVAIAAGTLVLSLLVGKLGIALPALGPYLALIFAQLAYERLMSNDRLPVYPLVPIVYTVYRFRQLARGMELVAAMGGDWFLSTMMRVLMVVWTFYLGVHLSQLPWLYSTWNSNRAT</sequence>
<keyword evidence="2" id="KW-0472">Membrane</keyword>
<accession>A0ABP0U2R8</accession>
<evidence type="ECO:0000313" key="4">
    <source>
        <dbReference type="Proteomes" id="UP001497512"/>
    </source>
</evidence>
<keyword evidence="2" id="KW-1133">Transmembrane helix</keyword>
<dbReference type="EMBL" id="OZ019910">
    <property type="protein sequence ID" value="CAK9211487.1"/>
    <property type="molecule type" value="Genomic_DNA"/>
</dbReference>
<keyword evidence="2" id="KW-0812">Transmembrane</keyword>
<dbReference type="PANTHER" id="PTHR33918">
    <property type="entry name" value="OS01G0704200 PROTEIN"/>
    <property type="match status" value="1"/>
</dbReference>
<gene>
    <name evidence="3" type="ORF">CSSPTR1EN2_LOCUS10717</name>
</gene>
<feature type="transmembrane region" description="Helical" evidence="2">
    <location>
        <begin position="243"/>
        <end position="261"/>
    </location>
</feature>
<feature type="transmembrane region" description="Helical" evidence="2">
    <location>
        <begin position="152"/>
        <end position="176"/>
    </location>
</feature>
<protein>
    <submittedName>
        <fullName evidence="3">Uncharacterized protein</fullName>
    </submittedName>
</protein>
<reference evidence="3" key="1">
    <citation type="submission" date="2024-02" db="EMBL/GenBank/DDBJ databases">
        <authorList>
            <consortium name="ELIXIR-Norway"/>
            <consortium name="Elixir Norway"/>
        </authorList>
    </citation>
    <scope>NUCLEOTIDE SEQUENCE</scope>
</reference>
<feature type="region of interest" description="Disordered" evidence="1">
    <location>
        <begin position="94"/>
        <end position="124"/>
    </location>
</feature>
<dbReference type="Proteomes" id="UP001497512">
    <property type="component" value="Chromosome 18"/>
</dbReference>
<organism evidence="3 4">
    <name type="scientific">Sphagnum troendelagicum</name>
    <dbReference type="NCBI Taxonomy" id="128251"/>
    <lineage>
        <taxon>Eukaryota</taxon>
        <taxon>Viridiplantae</taxon>
        <taxon>Streptophyta</taxon>
        <taxon>Embryophyta</taxon>
        <taxon>Bryophyta</taxon>
        <taxon>Sphagnophytina</taxon>
        <taxon>Sphagnopsida</taxon>
        <taxon>Sphagnales</taxon>
        <taxon>Sphagnaceae</taxon>
        <taxon>Sphagnum</taxon>
    </lineage>
</organism>
<feature type="transmembrane region" description="Helical" evidence="2">
    <location>
        <begin position="182"/>
        <end position="206"/>
    </location>
</feature>
<evidence type="ECO:0000313" key="3">
    <source>
        <dbReference type="EMBL" id="CAK9211487.1"/>
    </source>
</evidence>